<keyword evidence="1" id="KW-0472">Membrane</keyword>
<protein>
    <submittedName>
        <fullName evidence="2">Uncharacterized protein</fullName>
    </submittedName>
</protein>
<dbReference type="EMBL" id="JAESDN010000009">
    <property type="protein sequence ID" value="KAG7045167.1"/>
    <property type="molecule type" value="Genomic_DNA"/>
</dbReference>
<feature type="transmembrane region" description="Helical" evidence="1">
    <location>
        <begin position="15"/>
        <end position="38"/>
    </location>
</feature>
<keyword evidence="1" id="KW-0812">Transmembrane</keyword>
<evidence type="ECO:0000313" key="3">
    <source>
        <dbReference type="Proteomes" id="UP000699042"/>
    </source>
</evidence>
<gene>
    <name evidence="2" type="ORF">JMJ77_009254</name>
</gene>
<accession>A0A9P7QXW4</accession>
<comment type="caution">
    <text evidence="2">The sequence shown here is derived from an EMBL/GenBank/DDBJ whole genome shotgun (WGS) entry which is preliminary data.</text>
</comment>
<dbReference type="AlphaFoldDB" id="A0A9P7QXW4"/>
<keyword evidence="3" id="KW-1185">Reference proteome</keyword>
<keyword evidence="1" id="KW-1133">Transmembrane helix</keyword>
<reference evidence="2" key="1">
    <citation type="submission" date="2021-05" db="EMBL/GenBank/DDBJ databases">
        <title>Comparative genomics of three Colletotrichum scovillei strains and genetic complementation revealed genes involved fungal growth and virulence on chili pepper.</title>
        <authorList>
            <person name="Hsieh D.-K."/>
            <person name="Chuang S.-C."/>
            <person name="Chen C.-Y."/>
            <person name="Chao Y.-T."/>
            <person name="Lu M.-Y.J."/>
            <person name="Lee M.-H."/>
            <person name="Shih M.-C."/>
        </authorList>
    </citation>
    <scope>NUCLEOTIDE SEQUENCE</scope>
    <source>
        <strain evidence="2">Coll-153</strain>
    </source>
</reference>
<dbReference type="Proteomes" id="UP000699042">
    <property type="component" value="Unassembled WGS sequence"/>
</dbReference>
<evidence type="ECO:0000313" key="2">
    <source>
        <dbReference type="EMBL" id="KAG7045167.1"/>
    </source>
</evidence>
<feature type="non-terminal residue" evidence="2">
    <location>
        <position position="48"/>
    </location>
</feature>
<organism evidence="2 3">
    <name type="scientific">Colletotrichum scovillei</name>
    <dbReference type="NCBI Taxonomy" id="1209932"/>
    <lineage>
        <taxon>Eukaryota</taxon>
        <taxon>Fungi</taxon>
        <taxon>Dikarya</taxon>
        <taxon>Ascomycota</taxon>
        <taxon>Pezizomycotina</taxon>
        <taxon>Sordariomycetes</taxon>
        <taxon>Hypocreomycetidae</taxon>
        <taxon>Glomerellales</taxon>
        <taxon>Glomerellaceae</taxon>
        <taxon>Colletotrichum</taxon>
        <taxon>Colletotrichum acutatum species complex</taxon>
    </lineage>
</organism>
<sequence length="48" mass="5325">MTGMAAVPVPARSRFFNSILVLLRCCSTCSVTVPGYLIGRRWNAGWHE</sequence>
<name>A0A9P7QXW4_9PEZI</name>
<evidence type="ECO:0000256" key="1">
    <source>
        <dbReference type="SAM" id="Phobius"/>
    </source>
</evidence>
<proteinExistence type="predicted"/>